<gene>
    <name evidence="2" type="primary">LOC106173039</name>
</gene>
<proteinExistence type="predicted"/>
<evidence type="ECO:0000313" key="2">
    <source>
        <dbReference type="RefSeq" id="XP_013409473.1"/>
    </source>
</evidence>
<organism evidence="1 2">
    <name type="scientific">Lingula anatina</name>
    <name type="common">Brachiopod</name>
    <name type="synonym">Lingula unguis</name>
    <dbReference type="NCBI Taxonomy" id="7574"/>
    <lineage>
        <taxon>Eukaryota</taxon>
        <taxon>Metazoa</taxon>
        <taxon>Spiralia</taxon>
        <taxon>Lophotrochozoa</taxon>
        <taxon>Brachiopoda</taxon>
        <taxon>Linguliformea</taxon>
        <taxon>Lingulata</taxon>
        <taxon>Lingulida</taxon>
        <taxon>Linguloidea</taxon>
        <taxon>Lingulidae</taxon>
        <taxon>Lingula</taxon>
    </lineage>
</organism>
<protein>
    <submittedName>
        <fullName evidence="2">Uncharacterized protein LOC106173039</fullName>
    </submittedName>
</protein>
<evidence type="ECO:0000313" key="1">
    <source>
        <dbReference type="Proteomes" id="UP000085678"/>
    </source>
</evidence>
<name>A0A1S3JGI8_LINAN</name>
<dbReference type="InParanoid" id="A0A1S3JGI8"/>
<dbReference type="GeneID" id="106173039"/>
<accession>A0A1S3JGI8</accession>
<dbReference type="AlphaFoldDB" id="A0A1S3JGI8"/>
<dbReference type="Proteomes" id="UP000085678">
    <property type="component" value="Unplaced"/>
</dbReference>
<dbReference type="RefSeq" id="XP_013409473.1">
    <property type="nucleotide sequence ID" value="XM_013554019.1"/>
</dbReference>
<dbReference type="KEGG" id="lak:106173039"/>
<reference evidence="2" key="1">
    <citation type="submission" date="2025-08" db="UniProtKB">
        <authorList>
            <consortium name="RefSeq"/>
        </authorList>
    </citation>
    <scope>IDENTIFICATION</scope>
    <source>
        <tissue evidence="2">Gonads</tissue>
    </source>
</reference>
<keyword evidence="1" id="KW-1185">Reference proteome</keyword>
<sequence length="227" mass="24207">MGNSLFSECTLSNAYQNVTAETSCPSLGAGPLVTPLCTFNPFFLLFTASGFRCMCPPGAFPFTFPGSFVQSTEAVVSVCLPITGSTCTTNADCNLRVTDCLGFASTISAAPPNLMPGISSDIASLMTPVTGLICSFNDRFNVDITPIYYCNAGSCAEYNTSPPENTPLVNGTILFYQGLVRDALPSLFTFYPNVVPDPSSGNRLSYLNENVFAAIFRNLFPPDIQSP</sequence>